<reference evidence="2" key="1">
    <citation type="journal article" date="2023" name="Microbiome">
        <title>Phages are unrecognized players in the ecology of the oral pathogen Porphyromonas gingivalis.</title>
        <authorList>
            <person name="Matrishin C.B."/>
            <person name="Haase E.M."/>
            <person name="Dewhirst F.E."/>
            <person name="Mark Welch J.L."/>
            <person name="Miranda-Sanchez F."/>
            <person name="Chen T."/>
            <person name="MacFarland D.C."/>
            <person name="Kauffman K.M."/>
        </authorList>
    </citation>
    <scope>NUCLEOTIDE SEQUENCE</scope>
</reference>
<accession>A0AAT9JEK4</accession>
<organism evidence="2">
    <name type="scientific">Porphyromonas phage phage029a_Kyudai3</name>
    <dbReference type="NCBI Taxonomy" id="3154119"/>
    <lineage>
        <taxon>Viruses</taxon>
        <taxon>Duplodnaviria</taxon>
        <taxon>Heunggongvirae</taxon>
        <taxon>Uroviricota</taxon>
        <taxon>Caudoviricetes</taxon>
        <taxon>Nixviridae</taxon>
        <taxon>Haasevirus</taxon>
        <taxon>Haasevirus pging00V</taxon>
    </lineage>
</organism>
<feature type="transmembrane region" description="Helical" evidence="1">
    <location>
        <begin position="72"/>
        <end position="93"/>
    </location>
</feature>
<protein>
    <submittedName>
        <fullName evidence="2">Spanin</fullName>
    </submittedName>
</protein>
<evidence type="ECO:0000313" key="2">
    <source>
        <dbReference type="EMBL" id="DBA56208.1"/>
    </source>
</evidence>
<evidence type="ECO:0000256" key="1">
    <source>
        <dbReference type="SAM" id="Phobius"/>
    </source>
</evidence>
<proteinExistence type="predicted"/>
<keyword evidence="1" id="KW-0812">Transmembrane</keyword>
<reference evidence="2" key="2">
    <citation type="submission" date="2024-05" db="EMBL/GenBank/DDBJ databases">
        <authorList>
            <person name="Matrishin C.B."/>
            <person name="Kauffman K.M."/>
        </authorList>
    </citation>
    <scope>NUCLEOTIDE SEQUENCE</scope>
</reference>
<name>A0AAT9JEK4_9CAUD</name>
<keyword evidence="1" id="KW-0472">Membrane</keyword>
<sequence length="269" mass="29533">MSCSCRYTSMQQETDPDGCKPEGGVLTRLPDAPSPTGLRSVCCREARYCGLACGGDCQLYLCCMNQKRKQNIVALAAFLLTVVAVVMGFLLVGCKVKSSSSQRIKLDRTESLVSDVSRGGIEVQKTQEQRVTTTSAASAVQSWINGSVDLELVTRQYNRDSLGTYLAAESTLKRRESSKSGYKSELTLSFLDSILQIRIDSAVSVERERMAGTRKEHSDSRARSSRSANAFPVSLIVVSAGILSFIILTRPRWGITIINKLKKLWSKSK</sequence>
<feature type="transmembrane region" description="Helical" evidence="1">
    <location>
        <begin position="230"/>
        <end position="248"/>
    </location>
</feature>
<dbReference type="EMBL" id="BK068110">
    <property type="protein sequence ID" value="DBA56208.1"/>
    <property type="molecule type" value="Genomic_DNA"/>
</dbReference>
<keyword evidence="1" id="KW-1133">Transmembrane helix</keyword>